<keyword evidence="6" id="KW-0479">Metal-binding</keyword>
<evidence type="ECO:0000313" key="9">
    <source>
        <dbReference type="EMBL" id="KAK2031734.1"/>
    </source>
</evidence>
<dbReference type="GO" id="GO:0038023">
    <property type="term" value="F:signaling receptor activity"/>
    <property type="evidence" value="ECO:0007669"/>
    <property type="project" value="TreeGrafter"/>
</dbReference>
<feature type="transmembrane region" description="Helical" evidence="8">
    <location>
        <begin position="167"/>
        <end position="186"/>
    </location>
</feature>
<keyword evidence="10" id="KW-1185">Reference proteome</keyword>
<comment type="caution">
    <text evidence="9">The sequence shown here is derived from an EMBL/GenBank/DDBJ whole genome shotgun (WGS) entry which is preliminary data.</text>
</comment>
<dbReference type="GO" id="GO:0016020">
    <property type="term" value="C:membrane"/>
    <property type="evidence" value="ECO:0007669"/>
    <property type="project" value="UniProtKB-SubCell"/>
</dbReference>
<feature type="transmembrane region" description="Helical" evidence="8">
    <location>
        <begin position="302"/>
        <end position="321"/>
    </location>
</feature>
<proteinExistence type="inferred from homology"/>
<evidence type="ECO:0000256" key="5">
    <source>
        <dbReference type="ARBA" id="ARBA00023136"/>
    </source>
</evidence>
<feature type="transmembrane region" description="Helical" evidence="8">
    <location>
        <begin position="267"/>
        <end position="290"/>
    </location>
</feature>
<dbReference type="PANTHER" id="PTHR20855:SF52">
    <property type="entry name" value="ADIPONECTIN RECEPTOR PROTEIN"/>
    <property type="match status" value="1"/>
</dbReference>
<dbReference type="EMBL" id="MU842837">
    <property type="protein sequence ID" value="KAK2031734.1"/>
    <property type="molecule type" value="Genomic_DNA"/>
</dbReference>
<feature type="transmembrane region" description="Helical" evidence="8">
    <location>
        <begin position="341"/>
        <end position="358"/>
    </location>
</feature>
<keyword evidence="3 8" id="KW-0812">Transmembrane</keyword>
<keyword evidence="5 8" id="KW-0472">Membrane</keyword>
<accession>A0AAD9HPK3</accession>
<evidence type="ECO:0000256" key="6">
    <source>
        <dbReference type="PIRSR" id="PIRSR604254-1"/>
    </source>
</evidence>
<dbReference type="Proteomes" id="UP001232148">
    <property type="component" value="Unassembled WGS sequence"/>
</dbReference>
<comment type="subcellular location">
    <subcellularLocation>
        <location evidence="1">Membrane</location>
        <topology evidence="1">Multi-pass membrane protein</topology>
    </subcellularLocation>
</comment>
<reference evidence="9" key="1">
    <citation type="submission" date="2021-06" db="EMBL/GenBank/DDBJ databases">
        <title>Comparative genomics, transcriptomics and evolutionary studies reveal genomic signatures of adaptation to plant cell wall in hemibiotrophic fungi.</title>
        <authorList>
            <consortium name="DOE Joint Genome Institute"/>
            <person name="Baroncelli R."/>
            <person name="Diaz J.F."/>
            <person name="Benocci T."/>
            <person name="Peng M."/>
            <person name="Battaglia E."/>
            <person name="Haridas S."/>
            <person name="Andreopoulos W."/>
            <person name="Labutti K."/>
            <person name="Pangilinan J."/>
            <person name="Floch G.L."/>
            <person name="Makela M.R."/>
            <person name="Henrissat B."/>
            <person name="Grigoriev I.V."/>
            <person name="Crouch J.A."/>
            <person name="De Vries R.P."/>
            <person name="Sukno S.A."/>
            <person name="Thon M.R."/>
        </authorList>
    </citation>
    <scope>NUCLEOTIDE SEQUENCE</scope>
    <source>
        <strain evidence="9">MAFF235873</strain>
    </source>
</reference>
<gene>
    <name evidence="9" type="ORF">LX32DRAFT_636970</name>
</gene>
<evidence type="ECO:0000256" key="4">
    <source>
        <dbReference type="ARBA" id="ARBA00022989"/>
    </source>
</evidence>
<feature type="binding site" evidence="6">
    <location>
        <position position="339"/>
    </location>
    <ligand>
        <name>Zn(2+)</name>
        <dbReference type="ChEBI" id="CHEBI:29105"/>
    </ligand>
</feature>
<dbReference type="InterPro" id="IPR004254">
    <property type="entry name" value="AdipoR/HlyIII-related"/>
</dbReference>
<organism evidence="9 10">
    <name type="scientific">Colletotrichum zoysiae</name>
    <dbReference type="NCBI Taxonomy" id="1216348"/>
    <lineage>
        <taxon>Eukaryota</taxon>
        <taxon>Fungi</taxon>
        <taxon>Dikarya</taxon>
        <taxon>Ascomycota</taxon>
        <taxon>Pezizomycotina</taxon>
        <taxon>Sordariomycetes</taxon>
        <taxon>Hypocreomycetidae</taxon>
        <taxon>Glomerellales</taxon>
        <taxon>Glomerellaceae</taxon>
        <taxon>Colletotrichum</taxon>
        <taxon>Colletotrichum graminicola species complex</taxon>
    </lineage>
</organism>
<evidence type="ECO:0000256" key="2">
    <source>
        <dbReference type="ARBA" id="ARBA00007018"/>
    </source>
</evidence>
<evidence type="ECO:0000256" key="3">
    <source>
        <dbReference type="ARBA" id="ARBA00022692"/>
    </source>
</evidence>
<dbReference type="GO" id="GO:0006882">
    <property type="term" value="P:intracellular zinc ion homeostasis"/>
    <property type="evidence" value="ECO:0007669"/>
    <property type="project" value="TreeGrafter"/>
</dbReference>
<feature type="binding site" evidence="6">
    <location>
        <position position="343"/>
    </location>
    <ligand>
        <name>Zn(2+)</name>
        <dbReference type="ChEBI" id="CHEBI:29105"/>
    </ligand>
</feature>
<name>A0AAD9HPK3_9PEZI</name>
<evidence type="ECO:0000256" key="7">
    <source>
        <dbReference type="SAM" id="MobiDB-lite"/>
    </source>
</evidence>
<keyword evidence="4 8" id="KW-1133">Transmembrane helix</keyword>
<dbReference type="PANTHER" id="PTHR20855">
    <property type="entry name" value="ADIPOR/PROGESTIN RECEPTOR-RELATED"/>
    <property type="match status" value="1"/>
</dbReference>
<comment type="similarity">
    <text evidence="2">Belongs to the ADIPOR family.</text>
</comment>
<dbReference type="Pfam" id="PF03006">
    <property type="entry name" value="HlyIII"/>
    <property type="match status" value="2"/>
</dbReference>
<protein>
    <submittedName>
        <fullName evidence="9">HlyIII-domain-containing protein</fullName>
    </submittedName>
</protein>
<feature type="binding site" evidence="6">
    <location>
        <position position="149"/>
    </location>
    <ligand>
        <name>Zn(2+)</name>
        <dbReference type="ChEBI" id="CHEBI:29105"/>
    </ligand>
</feature>
<evidence type="ECO:0000256" key="1">
    <source>
        <dbReference type="ARBA" id="ARBA00004141"/>
    </source>
</evidence>
<feature type="transmembrane region" description="Helical" evidence="8">
    <location>
        <begin position="96"/>
        <end position="116"/>
    </location>
</feature>
<keyword evidence="6" id="KW-0862">Zinc</keyword>
<feature type="region of interest" description="Disordered" evidence="7">
    <location>
        <begin position="1"/>
        <end position="23"/>
    </location>
</feature>
<evidence type="ECO:0000256" key="8">
    <source>
        <dbReference type="SAM" id="Phobius"/>
    </source>
</evidence>
<feature type="transmembrane region" description="Helical" evidence="8">
    <location>
        <begin position="128"/>
        <end position="147"/>
    </location>
</feature>
<sequence length="373" mass="40297">MTAPEPSADGASGVVRNRNRRPSSSVAAAESLLSSVESAAAGLERKVEDALLVLWDDLPAWRRDNAFILTGYRPDSNSYLGSLRSLAYLHNESVNIWSHLLGAAAFLVAAAVLRVVAPRYGAAAPADVLVFACFFAGAVACLGMSAAYHAISNHSPEVAKWGNKLDYSGIVLLIVGSYVPALYYGFYCHPGLMKFYLSTVSLSLARSCSLSLHIHTNTQTHTHTKLDKGNNANSPSPPFPPKKIVLLGLGCGAVSWVEFFRAPEWRTFRACMFVALGASGVVPVLHGAAVYGRAEMEARMSLSWVVLHGAMYILGAFLYALRWPERSSPGTFDIWGSSHQIFHFFVVAAAATHLYGMAKAFDYHHSARGSLCL</sequence>
<dbReference type="AlphaFoldDB" id="A0AAD9HPK3"/>
<evidence type="ECO:0000313" key="10">
    <source>
        <dbReference type="Proteomes" id="UP001232148"/>
    </source>
</evidence>
<dbReference type="GO" id="GO:0046872">
    <property type="term" value="F:metal ion binding"/>
    <property type="evidence" value="ECO:0007669"/>
    <property type="project" value="UniProtKB-KW"/>
</dbReference>